<dbReference type="InterPro" id="IPR018060">
    <property type="entry name" value="HTH_AraC"/>
</dbReference>
<keyword evidence="2" id="KW-0238">DNA-binding</keyword>
<dbReference type="InterPro" id="IPR009057">
    <property type="entry name" value="Homeodomain-like_sf"/>
</dbReference>
<dbReference type="SUPFAM" id="SSF46689">
    <property type="entry name" value="Homeodomain-like"/>
    <property type="match status" value="1"/>
</dbReference>
<reference evidence="5" key="1">
    <citation type="submission" date="2021-03" db="EMBL/GenBank/DDBJ databases">
        <title>Comamonas denitrificans.</title>
        <authorList>
            <person name="Finster K."/>
        </authorList>
    </citation>
    <scope>NUCLEOTIDE SEQUENCE</scope>
    <source>
        <strain evidence="5">MM2021_4</strain>
    </source>
</reference>
<evidence type="ECO:0000256" key="3">
    <source>
        <dbReference type="ARBA" id="ARBA00023163"/>
    </source>
</evidence>
<dbReference type="PANTHER" id="PTHR47894:SF1">
    <property type="entry name" value="HTH-TYPE TRANSCRIPTIONAL REGULATOR VQSM"/>
    <property type="match status" value="1"/>
</dbReference>
<evidence type="ECO:0000259" key="4">
    <source>
        <dbReference type="PROSITE" id="PS01124"/>
    </source>
</evidence>
<dbReference type="AlphaFoldDB" id="A0A939KCR2"/>
<dbReference type="RefSeq" id="WP_207574085.1">
    <property type="nucleotide sequence ID" value="NZ_JAFNME010000002.1"/>
</dbReference>
<protein>
    <submittedName>
        <fullName evidence="5">AraC family transcriptional regulator</fullName>
    </submittedName>
</protein>
<dbReference type="EMBL" id="JAFNME010000002">
    <property type="protein sequence ID" value="MBO1248539.1"/>
    <property type="molecule type" value="Genomic_DNA"/>
</dbReference>
<dbReference type="InterPro" id="IPR032687">
    <property type="entry name" value="AraC-type_N"/>
</dbReference>
<name>A0A939KCR2_9BURK</name>
<feature type="domain" description="HTH araC/xylS-type" evidence="4">
    <location>
        <begin position="261"/>
        <end position="358"/>
    </location>
</feature>
<dbReference type="GO" id="GO:0005829">
    <property type="term" value="C:cytosol"/>
    <property type="evidence" value="ECO:0007669"/>
    <property type="project" value="TreeGrafter"/>
</dbReference>
<keyword evidence="3" id="KW-0804">Transcription</keyword>
<dbReference type="SMART" id="SM00342">
    <property type="entry name" value="HTH_ARAC"/>
    <property type="match status" value="1"/>
</dbReference>
<dbReference type="GO" id="GO:0000976">
    <property type="term" value="F:transcription cis-regulatory region binding"/>
    <property type="evidence" value="ECO:0007669"/>
    <property type="project" value="TreeGrafter"/>
</dbReference>
<evidence type="ECO:0000256" key="1">
    <source>
        <dbReference type="ARBA" id="ARBA00023015"/>
    </source>
</evidence>
<dbReference type="PROSITE" id="PS01124">
    <property type="entry name" value="HTH_ARAC_FAMILY_2"/>
    <property type="match status" value="1"/>
</dbReference>
<dbReference type="GO" id="GO:0003700">
    <property type="term" value="F:DNA-binding transcription factor activity"/>
    <property type="evidence" value="ECO:0007669"/>
    <property type="project" value="InterPro"/>
</dbReference>
<keyword evidence="6" id="KW-1185">Reference proteome</keyword>
<organism evidence="5 6">
    <name type="scientific">Comamonas denitrificans</name>
    <dbReference type="NCBI Taxonomy" id="117506"/>
    <lineage>
        <taxon>Bacteria</taxon>
        <taxon>Pseudomonadati</taxon>
        <taxon>Pseudomonadota</taxon>
        <taxon>Betaproteobacteria</taxon>
        <taxon>Burkholderiales</taxon>
        <taxon>Comamonadaceae</taxon>
        <taxon>Comamonas</taxon>
    </lineage>
</organism>
<gene>
    <name evidence="5" type="ORF">J1777_01620</name>
</gene>
<proteinExistence type="predicted"/>
<dbReference type="Gene3D" id="1.10.10.60">
    <property type="entry name" value="Homeodomain-like"/>
    <property type="match status" value="1"/>
</dbReference>
<sequence>MEVPYPSASPPLPPTAAAHVVPAGLGAPHPALTPMAFVQAVVQAYQQRGLSPASALATAQIAPEAVQHQHARITALQMELLCAHAMRELDDEALGWFSRRLPWGSYGMLARASISSPNLGLAMARWCRHHNLLTDDIALQLHHDGPQARIELRTLRPLGAMQEFCLLSVLRNLHGLASWWVDHPIPLLQARFPFPAPAHAPVYEVLFQAPVVFAAPVTSFSFAADWLTIPLVRDEAALTAMLQRALPIQVRPYRPSHNLVQRVRQALAAHAYCGHTAESLAELLHLAPRSLHRQLQQAGTSLQQLKDEVRRQKACALLLRTDMPLKRIAQACGFASEKSFGRAFAHWLGMPPQQFRAAQRP</sequence>
<evidence type="ECO:0000256" key="2">
    <source>
        <dbReference type="ARBA" id="ARBA00023125"/>
    </source>
</evidence>
<evidence type="ECO:0000313" key="5">
    <source>
        <dbReference type="EMBL" id="MBO1248539.1"/>
    </source>
</evidence>
<dbReference type="Pfam" id="PF12833">
    <property type="entry name" value="HTH_18"/>
    <property type="match status" value="1"/>
</dbReference>
<dbReference type="Proteomes" id="UP000664731">
    <property type="component" value="Unassembled WGS sequence"/>
</dbReference>
<evidence type="ECO:0000313" key="6">
    <source>
        <dbReference type="Proteomes" id="UP000664731"/>
    </source>
</evidence>
<comment type="caution">
    <text evidence="5">The sequence shown here is derived from an EMBL/GenBank/DDBJ whole genome shotgun (WGS) entry which is preliminary data.</text>
</comment>
<accession>A0A939KCR2</accession>
<keyword evidence="1" id="KW-0805">Transcription regulation</keyword>
<dbReference type="PANTHER" id="PTHR47894">
    <property type="entry name" value="HTH-TYPE TRANSCRIPTIONAL REGULATOR GADX"/>
    <property type="match status" value="1"/>
</dbReference>
<dbReference type="Pfam" id="PF12625">
    <property type="entry name" value="Arabinose_bd"/>
    <property type="match status" value="1"/>
</dbReference>